<gene>
    <name evidence="3" type="ORF">LTR84_004093</name>
</gene>
<dbReference type="AlphaFoldDB" id="A0AAV9N5L8"/>
<accession>A0AAV9N5L8</accession>
<keyword evidence="4" id="KW-1185">Reference proteome</keyword>
<dbReference type="EMBL" id="JAVRRD010000018">
    <property type="protein sequence ID" value="KAK5049974.1"/>
    <property type="molecule type" value="Genomic_DNA"/>
</dbReference>
<dbReference type="CDD" id="cd03311">
    <property type="entry name" value="CIMS_C_terminal_like"/>
    <property type="match status" value="1"/>
</dbReference>
<evidence type="ECO:0000256" key="1">
    <source>
        <dbReference type="SAM" id="MobiDB-lite"/>
    </source>
</evidence>
<dbReference type="Proteomes" id="UP001358417">
    <property type="component" value="Unassembled WGS sequence"/>
</dbReference>
<dbReference type="GO" id="GO:0008270">
    <property type="term" value="F:zinc ion binding"/>
    <property type="evidence" value="ECO:0007669"/>
    <property type="project" value="InterPro"/>
</dbReference>
<dbReference type="InterPro" id="IPR038071">
    <property type="entry name" value="UROD/MetE-like_sf"/>
</dbReference>
<sequence length="454" mass="51911">MGFNVFGDSPRLPVRSAHGEISYIWERHFYKNQREQESVMAPPFRADQVGSLLRPEALIKARKSLQSPQNRLRSEPKGDQELGSEDVAATNPAASVKVEQDRAIEEVVKEQLNRKILPIVTGEYERTIFYDKFFETLTGFEVRYTPMKDFKLDFPTNRPLLEWGVPGRPAGYPTGKVSLDRSAYLDDWLYLKSLLPENQWKNAKMTIPPPGWWHIQLKQPYDKEIYARDEDLLADMSTAVRKEILTLYEHGLRVIQVDDPNLSFFCDEKWIETCKSEGVDLERLLELYIKSHNDAIKDLPSDLHVGIHICRGNFPNGVGLASGSYERISRKLFNETSYKLFYLEFDSPRAGDFTPLKYLPVAKAVVLGVVTTKFSEMENLDELKAKVYQAADVIAEGQGRKREDALHDNLAVSTQCGFASDHSEGGVGMTRERMWEKLELVRALSEAIWPGWNE</sequence>
<dbReference type="InterPro" id="IPR002629">
    <property type="entry name" value="Met_Synth_C/arc"/>
</dbReference>
<feature type="region of interest" description="Disordered" evidence="1">
    <location>
        <begin position="64"/>
        <end position="94"/>
    </location>
</feature>
<reference evidence="3 4" key="1">
    <citation type="submission" date="2023-08" db="EMBL/GenBank/DDBJ databases">
        <title>Black Yeasts Isolated from many extreme environments.</title>
        <authorList>
            <person name="Coleine C."/>
            <person name="Stajich J.E."/>
            <person name="Selbmann L."/>
        </authorList>
    </citation>
    <scope>NUCLEOTIDE SEQUENCE [LARGE SCALE GENOMIC DNA]</scope>
    <source>
        <strain evidence="3 4">CCFEE 5792</strain>
    </source>
</reference>
<dbReference type="Pfam" id="PF01717">
    <property type="entry name" value="Meth_synt_2"/>
    <property type="match status" value="1"/>
</dbReference>
<dbReference type="RefSeq" id="XP_064704784.1">
    <property type="nucleotide sequence ID" value="XM_064847672.1"/>
</dbReference>
<evidence type="ECO:0000313" key="3">
    <source>
        <dbReference type="EMBL" id="KAK5049974.1"/>
    </source>
</evidence>
<dbReference type="GeneID" id="89972272"/>
<name>A0AAV9N5L8_9EURO</name>
<dbReference type="SUPFAM" id="SSF51726">
    <property type="entry name" value="UROD/MetE-like"/>
    <property type="match status" value="1"/>
</dbReference>
<dbReference type="PANTHER" id="PTHR43844">
    <property type="entry name" value="METHIONINE SYNTHASE"/>
    <property type="match status" value="1"/>
</dbReference>
<protein>
    <recommendedName>
        <fullName evidence="2">Cobalamin-independent methionine synthase MetE C-terminal/archaeal domain-containing protein</fullName>
    </recommendedName>
</protein>
<organism evidence="3 4">
    <name type="scientific">Exophiala bonariae</name>
    <dbReference type="NCBI Taxonomy" id="1690606"/>
    <lineage>
        <taxon>Eukaryota</taxon>
        <taxon>Fungi</taxon>
        <taxon>Dikarya</taxon>
        <taxon>Ascomycota</taxon>
        <taxon>Pezizomycotina</taxon>
        <taxon>Eurotiomycetes</taxon>
        <taxon>Chaetothyriomycetidae</taxon>
        <taxon>Chaetothyriales</taxon>
        <taxon>Herpotrichiellaceae</taxon>
        <taxon>Exophiala</taxon>
    </lineage>
</organism>
<evidence type="ECO:0000313" key="4">
    <source>
        <dbReference type="Proteomes" id="UP001358417"/>
    </source>
</evidence>
<dbReference type="PANTHER" id="PTHR43844:SF2">
    <property type="entry name" value="SYNTHASE, VITAMIN-B12 INDEPENDENT, PUTATIVE (AFU_ORTHOLOGUE AFUA_3G12060)-RELATED"/>
    <property type="match status" value="1"/>
</dbReference>
<dbReference type="Gene3D" id="3.20.20.210">
    <property type="match status" value="1"/>
</dbReference>
<comment type="caution">
    <text evidence="3">The sequence shown here is derived from an EMBL/GenBank/DDBJ whole genome shotgun (WGS) entry which is preliminary data.</text>
</comment>
<evidence type="ECO:0000259" key="2">
    <source>
        <dbReference type="Pfam" id="PF01717"/>
    </source>
</evidence>
<feature type="domain" description="Cobalamin-independent methionine synthase MetE C-terminal/archaeal" evidence="2">
    <location>
        <begin position="231"/>
        <end position="420"/>
    </location>
</feature>
<proteinExistence type="predicted"/>
<dbReference type="GO" id="GO:0003871">
    <property type="term" value="F:5-methyltetrahydropteroyltriglutamate-homocysteine S-methyltransferase activity"/>
    <property type="evidence" value="ECO:0007669"/>
    <property type="project" value="InterPro"/>
</dbReference>
<dbReference type="GO" id="GO:0009086">
    <property type="term" value="P:methionine biosynthetic process"/>
    <property type="evidence" value="ECO:0007669"/>
    <property type="project" value="InterPro"/>
</dbReference>